<dbReference type="InterPro" id="IPR050824">
    <property type="entry name" value="Thiol_disulfide_DsbA"/>
</dbReference>
<proteinExistence type="inferred from homology"/>
<accession>A0A923M7E8</accession>
<name>A0A923M7E8_9BURK</name>
<protein>
    <recommendedName>
        <fullName evidence="7">Thiol:disulfide interchange protein</fullName>
    </recommendedName>
</protein>
<dbReference type="Pfam" id="PF01323">
    <property type="entry name" value="DSBA"/>
    <property type="match status" value="1"/>
</dbReference>
<dbReference type="PIRSF" id="PIRSF001488">
    <property type="entry name" value="Tdi_protein"/>
    <property type="match status" value="1"/>
</dbReference>
<dbReference type="Gene3D" id="3.40.30.10">
    <property type="entry name" value="Glutaredoxin"/>
    <property type="match status" value="1"/>
</dbReference>
<sequence>MHRREFTALALAAGVPALALAQKKPEDGTEYRSLAKRAAVEAPAGKIEVVEFFWYSCPHCNAFEPQLVRWSRNLPADAVLRRVPVGFRDEFDPQQRLFYTLQALGKQEELHQKIYDAIHKEKVKLERGEQIVDWVEKQGIDKAKFVELYTSPAMSLKARQATQLHDAYGIEGVPTLGIAGRWYTDGTLAGNMPRALQVTDFLIAEARKAP</sequence>
<keyword evidence="3" id="KW-0732">Signal</keyword>
<evidence type="ECO:0000259" key="9">
    <source>
        <dbReference type="PROSITE" id="PS51352"/>
    </source>
</evidence>
<dbReference type="PROSITE" id="PS51352">
    <property type="entry name" value="THIOREDOXIN_2"/>
    <property type="match status" value="1"/>
</dbReference>
<evidence type="ECO:0000256" key="7">
    <source>
        <dbReference type="PIRNR" id="PIRNR001488"/>
    </source>
</evidence>
<feature type="disulfide bond" description="Redox-active" evidence="8">
    <location>
        <begin position="57"/>
        <end position="60"/>
    </location>
</feature>
<evidence type="ECO:0000256" key="6">
    <source>
        <dbReference type="ARBA" id="ARBA00023284"/>
    </source>
</evidence>
<keyword evidence="11" id="KW-1185">Reference proteome</keyword>
<evidence type="ECO:0000256" key="1">
    <source>
        <dbReference type="ARBA" id="ARBA00004418"/>
    </source>
</evidence>
<feature type="domain" description="Thioredoxin" evidence="9">
    <location>
        <begin position="11"/>
        <end position="145"/>
    </location>
</feature>
<dbReference type="AlphaFoldDB" id="A0A923M7E8"/>
<evidence type="ECO:0000256" key="2">
    <source>
        <dbReference type="ARBA" id="ARBA00005791"/>
    </source>
</evidence>
<dbReference type="InterPro" id="IPR001853">
    <property type="entry name" value="DSBA-like_thioredoxin_dom"/>
</dbReference>
<dbReference type="InterPro" id="IPR013766">
    <property type="entry name" value="Thioredoxin_domain"/>
</dbReference>
<keyword evidence="5 7" id="KW-1015">Disulfide bond</keyword>
<dbReference type="Proteomes" id="UP000596827">
    <property type="component" value="Unassembled WGS sequence"/>
</dbReference>
<comment type="subcellular location">
    <subcellularLocation>
        <location evidence="1 7">Periplasm</location>
    </subcellularLocation>
</comment>
<evidence type="ECO:0000256" key="8">
    <source>
        <dbReference type="PIRSR" id="PIRSR001488-1"/>
    </source>
</evidence>
<dbReference type="GO" id="GO:0016491">
    <property type="term" value="F:oxidoreductase activity"/>
    <property type="evidence" value="ECO:0007669"/>
    <property type="project" value="InterPro"/>
</dbReference>
<evidence type="ECO:0000256" key="3">
    <source>
        <dbReference type="ARBA" id="ARBA00022729"/>
    </source>
</evidence>
<dbReference type="InterPro" id="IPR023205">
    <property type="entry name" value="DsbA/DsbL"/>
</dbReference>
<evidence type="ECO:0000256" key="4">
    <source>
        <dbReference type="ARBA" id="ARBA00022764"/>
    </source>
</evidence>
<keyword evidence="4 7" id="KW-0574">Periplasm</keyword>
<dbReference type="RefSeq" id="WP_187080500.1">
    <property type="nucleotide sequence ID" value="NZ_JACORU010000001.1"/>
</dbReference>
<organism evidence="10 11">
    <name type="scientific">Ramlibacter albus</name>
    <dbReference type="NCBI Taxonomy" id="2079448"/>
    <lineage>
        <taxon>Bacteria</taxon>
        <taxon>Pseudomonadati</taxon>
        <taxon>Pseudomonadota</taxon>
        <taxon>Betaproteobacteria</taxon>
        <taxon>Burkholderiales</taxon>
        <taxon>Comamonadaceae</taxon>
        <taxon>Ramlibacter</taxon>
    </lineage>
</organism>
<gene>
    <name evidence="10" type="ORF">H8R02_06525</name>
</gene>
<dbReference type="PANTHER" id="PTHR35891:SF3">
    <property type="entry name" value="THIOL:DISULFIDE INTERCHANGE PROTEIN DSBL"/>
    <property type="match status" value="1"/>
</dbReference>
<comment type="similarity">
    <text evidence="2">Belongs to the thioredoxin family. DsbA subfamily.</text>
</comment>
<dbReference type="SUPFAM" id="SSF52833">
    <property type="entry name" value="Thioredoxin-like"/>
    <property type="match status" value="1"/>
</dbReference>
<comment type="caution">
    <text evidence="10">The sequence shown here is derived from an EMBL/GenBank/DDBJ whole genome shotgun (WGS) entry which is preliminary data.</text>
</comment>
<dbReference type="PANTHER" id="PTHR35891">
    <property type="entry name" value="THIOL:DISULFIDE INTERCHANGE PROTEIN DSBA"/>
    <property type="match status" value="1"/>
</dbReference>
<keyword evidence="6" id="KW-0676">Redox-active center</keyword>
<dbReference type="InterPro" id="IPR036249">
    <property type="entry name" value="Thioredoxin-like_sf"/>
</dbReference>
<dbReference type="EMBL" id="JACORU010000001">
    <property type="protein sequence ID" value="MBC5764099.1"/>
    <property type="molecule type" value="Genomic_DNA"/>
</dbReference>
<evidence type="ECO:0000313" key="11">
    <source>
        <dbReference type="Proteomes" id="UP000596827"/>
    </source>
</evidence>
<dbReference type="CDD" id="cd03019">
    <property type="entry name" value="DsbA_DsbA"/>
    <property type="match status" value="1"/>
</dbReference>
<dbReference type="GO" id="GO:0042597">
    <property type="term" value="C:periplasmic space"/>
    <property type="evidence" value="ECO:0007669"/>
    <property type="project" value="UniProtKB-SubCell"/>
</dbReference>
<evidence type="ECO:0000256" key="5">
    <source>
        <dbReference type="ARBA" id="ARBA00023157"/>
    </source>
</evidence>
<reference evidence="10" key="1">
    <citation type="submission" date="2020-08" db="EMBL/GenBank/DDBJ databases">
        <title>Ramlibacter sp. GTP1 16S ribosomal RNA gene genome sequencing and assembly.</title>
        <authorList>
            <person name="Kang M."/>
        </authorList>
    </citation>
    <scope>NUCLEOTIDE SEQUENCE</scope>
    <source>
        <strain evidence="10">GTP1</strain>
    </source>
</reference>
<evidence type="ECO:0000313" key="10">
    <source>
        <dbReference type="EMBL" id="MBC5764099.1"/>
    </source>
</evidence>